<dbReference type="EMBL" id="MSCN01000001">
    <property type="protein sequence ID" value="PQJ80435.1"/>
    <property type="molecule type" value="Genomic_DNA"/>
</dbReference>
<evidence type="ECO:0008006" key="8">
    <source>
        <dbReference type="Google" id="ProtNLM"/>
    </source>
</evidence>
<feature type="modified residue" description="4-aspartylphosphate" evidence="3">
    <location>
        <position position="60"/>
    </location>
</feature>
<feature type="domain" description="Response regulatory" evidence="5">
    <location>
        <begin position="8"/>
        <end position="125"/>
    </location>
</feature>
<gene>
    <name evidence="6" type="ORF">BTO18_15200</name>
</gene>
<evidence type="ECO:0000256" key="1">
    <source>
        <dbReference type="ARBA" id="ARBA00022553"/>
    </source>
</evidence>
<sequence length="216" mass="24377">MQKNREFNVWIVEDDVMFKESLEDLMNVYNEFNLVHSVDSVEKAIQVFGVKEKPDIILQDIGLPGLSGIEAISIYKKLYPEVFIIILTIFDDDERVFDAIKAGADGYLLKRTPGTEIVNGMKQVLNGGASISPPIAKKMMRMLVNPSTKKKTESVLTDRELVILKYLVDGLTINAVAEKLIISRHTVDTHTKNIYRKLHVHNRINLVSVALKKGLI</sequence>
<dbReference type="SMART" id="SM00421">
    <property type="entry name" value="HTH_LUXR"/>
    <property type="match status" value="1"/>
</dbReference>
<dbReference type="Pfam" id="PF00072">
    <property type="entry name" value="Response_reg"/>
    <property type="match status" value="1"/>
</dbReference>
<evidence type="ECO:0000313" key="6">
    <source>
        <dbReference type="EMBL" id="PQJ80435.1"/>
    </source>
</evidence>
<organism evidence="6 7">
    <name type="scientific">Polaribacter porphyrae</name>
    <dbReference type="NCBI Taxonomy" id="1137780"/>
    <lineage>
        <taxon>Bacteria</taxon>
        <taxon>Pseudomonadati</taxon>
        <taxon>Bacteroidota</taxon>
        <taxon>Flavobacteriia</taxon>
        <taxon>Flavobacteriales</taxon>
        <taxon>Flavobacteriaceae</taxon>
    </lineage>
</organism>
<dbReference type="Gene3D" id="3.40.50.2300">
    <property type="match status" value="1"/>
</dbReference>
<dbReference type="InterPro" id="IPR016032">
    <property type="entry name" value="Sig_transdc_resp-reg_C-effctor"/>
</dbReference>
<dbReference type="SUPFAM" id="SSF52172">
    <property type="entry name" value="CheY-like"/>
    <property type="match status" value="1"/>
</dbReference>
<accession>A0A2S7WS65</accession>
<dbReference type="OrthoDB" id="9797341at2"/>
<feature type="domain" description="HTH luxR-type" evidence="4">
    <location>
        <begin position="149"/>
        <end position="214"/>
    </location>
</feature>
<dbReference type="Pfam" id="PF00196">
    <property type="entry name" value="GerE"/>
    <property type="match status" value="1"/>
</dbReference>
<keyword evidence="2" id="KW-0238">DNA-binding</keyword>
<dbReference type="GO" id="GO:0003677">
    <property type="term" value="F:DNA binding"/>
    <property type="evidence" value="ECO:0007669"/>
    <property type="project" value="UniProtKB-KW"/>
</dbReference>
<dbReference type="PROSITE" id="PS50043">
    <property type="entry name" value="HTH_LUXR_2"/>
    <property type="match status" value="1"/>
</dbReference>
<dbReference type="GO" id="GO:0006355">
    <property type="term" value="P:regulation of DNA-templated transcription"/>
    <property type="evidence" value="ECO:0007669"/>
    <property type="project" value="InterPro"/>
</dbReference>
<dbReference type="GO" id="GO:0000160">
    <property type="term" value="P:phosphorelay signal transduction system"/>
    <property type="evidence" value="ECO:0007669"/>
    <property type="project" value="InterPro"/>
</dbReference>
<dbReference type="AlphaFoldDB" id="A0A2S7WS65"/>
<name>A0A2S7WS65_9FLAO</name>
<dbReference type="PRINTS" id="PR00038">
    <property type="entry name" value="HTHLUXR"/>
</dbReference>
<dbReference type="CDD" id="cd06170">
    <property type="entry name" value="LuxR_C_like"/>
    <property type="match status" value="1"/>
</dbReference>
<dbReference type="PANTHER" id="PTHR43214:SF43">
    <property type="entry name" value="TWO-COMPONENT RESPONSE REGULATOR"/>
    <property type="match status" value="1"/>
</dbReference>
<keyword evidence="1 3" id="KW-0597">Phosphoprotein</keyword>
<dbReference type="PROSITE" id="PS50110">
    <property type="entry name" value="RESPONSE_REGULATORY"/>
    <property type="match status" value="1"/>
</dbReference>
<dbReference type="PANTHER" id="PTHR43214">
    <property type="entry name" value="TWO-COMPONENT RESPONSE REGULATOR"/>
    <property type="match status" value="1"/>
</dbReference>
<dbReference type="RefSeq" id="WP_105017036.1">
    <property type="nucleotide sequence ID" value="NZ_MSCN01000001.1"/>
</dbReference>
<keyword evidence="7" id="KW-1185">Reference proteome</keyword>
<dbReference type="InterPro" id="IPR000792">
    <property type="entry name" value="Tscrpt_reg_LuxR_C"/>
</dbReference>
<dbReference type="InterPro" id="IPR001789">
    <property type="entry name" value="Sig_transdc_resp-reg_receiver"/>
</dbReference>
<protein>
    <recommendedName>
        <fullName evidence="8">DNA-binding response regulator</fullName>
    </recommendedName>
</protein>
<dbReference type="InterPro" id="IPR039420">
    <property type="entry name" value="WalR-like"/>
</dbReference>
<dbReference type="InterPro" id="IPR058245">
    <property type="entry name" value="NreC/VraR/RcsB-like_REC"/>
</dbReference>
<evidence type="ECO:0000313" key="7">
    <source>
        <dbReference type="Proteomes" id="UP000238882"/>
    </source>
</evidence>
<evidence type="ECO:0000256" key="3">
    <source>
        <dbReference type="PROSITE-ProRule" id="PRU00169"/>
    </source>
</evidence>
<dbReference type="Proteomes" id="UP000238882">
    <property type="component" value="Unassembled WGS sequence"/>
</dbReference>
<dbReference type="CDD" id="cd17535">
    <property type="entry name" value="REC_NarL-like"/>
    <property type="match status" value="1"/>
</dbReference>
<comment type="caution">
    <text evidence="6">The sequence shown here is derived from an EMBL/GenBank/DDBJ whole genome shotgun (WGS) entry which is preliminary data.</text>
</comment>
<evidence type="ECO:0000256" key="2">
    <source>
        <dbReference type="ARBA" id="ARBA00023125"/>
    </source>
</evidence>
<evidence type="ECO:0000259" key="4">
    <source>
        <dbReference type="PROSITE" id="PS50043"/>
    </source>
</evidence>
<proteinExistence type="predicted"/>
<dbReference type="SUPFAM" id="SSF46894">
    <property type="entry name" value="C-terminal effector domain of the bipartite response regulators"/>
    <property type="match status" value="1"/>
</dbReference>
<evidence type="ECO:0000259" key="5">
    <source>
        <dbReference type="PROSITE" id="PS50110"/>
    </source>
</evidence>
<reference evidence="6 7" key="1">
    <citation type="submission" date="2016-12" db="EMBL/GenBank/DDBJ databases">
        <title>Trade-off between light-utilization and light-protection in marine flavobacteria.</title>
        <authorList>
            <person name="Kumagai Y."/>
            <person name="Yoshizawa S."/>
            <person name="Kogure K."/>
            <person name="Iwasaki W."/>
        </authorList>
    </citation>
    <scope>NUCLEOTIDE SEQUENCE [LARGE SCALE GENOMIC DNA]</scope>
    <source>
        <strain evidence="6 7">NBRC 108759</strain>
    </source>
</reference>
<dbReference type="SMART" id="SM00448">
    <property type="entry name" value="REC"/>
    <property type="match status" value="1"/>
</dbReference>
<dbReference type="InterPro" id="IPR011006">
    <property type="entry name" value="CheY-like_superfamily"/>
</dbReference>